<name>A0A5C8ZQS2_9GAMM</name>
<comment type="caution">
    <text evidence="2">The sequence shown here is derived from an EMBL/GenBank/DDBJ whole genome shotgun (WGS) entry which is preliminary data.</text>
</comment>
<dbReference type="RefSeq" id="WP_148069807.1">
    <property type="nucleotide sequence ID" value="NZ_VRZA01000007.1"/>
</dbReference>
<gene>
    <name evidence="2" type="ORF">FV139_17700</name>
</gene>
<feature type="region of interest" description="Disordered" evidence="1">
    <location>
        <begin position="128"/>
        <end position="158"/>
    </location>
</feature>
<sequence length="158" mass="17142">MAKPKVASPSARVIKKSSCPTISGKSEITYCLGTTEDDQLMIRIHENPGGGFFSDEWVSMAHILSTLEASETDNGITSIALKSLFRGRSVNTPAFLMAALKAEGVIEPIEGKQRCHQLGDVQGFLTKAKQLQSSKPPRKTPARKHTPARKKAAPRAKK</sequence>
<keyword evidence="3" id="KW-1185">Reference proteome</keyword>
<dbReference type="EMBL" id="VRZA01000007">
    <property type="protein sequence ID" value="TXS90808.1"/>
    <property type="molecule type" value="Genomic_DNA"/>
</dbReference>
<evidence type="ECO:0000313" key="3">
    <source>
        <dbReference type="Proteomes" id="UP000321039"/>
    </source>
</evidence>
<evidence type="ECO:0000256" key="1">
    <source>
        <dbReference type="SAM" id="MobiDB-lite"/>
    </source>
</evidence>
<feature type="compositionally biased region" description="Basic residues" evidence="1">
    <location>
        <begin position="136"/>
        <end position="158"/>
    </location>
</feature>
<protein>
    <submittedName>
        <fullName evidence="2">Uncharacterized protein</fullName>
    </submittedName>
</protein>
<dbReference type="AlphaFoldDB" id="A0A5C8ZQS2"/>
<evidence type="ECO:0000313" key="2">
    <source>
        <dbReference type="EMBL" id="TXS90808.1"/>
    </source>
</evidence>
<accession>A0A5C8ZQS2</accession>
<dbReference type="Proteomes" id="UP000321039">
    <property type="component" value="Unassembled WGS sequence"/>
</dbReference>
<proteinExistence type="predicted"/>
<reference evidence="2 3" key="1">
    <citation type="submission" date="2019-08" db="EMBL/GenBank/DDBJ databases">
        <title>Parahaliea maris sp. nov., isolated from the surface seawater.</title>
        <authorList>
            <person name="Liu Y."/>
        </authorList>
    </citation>
    <scope>NUCLEOTIDE SEQUENCE [LARGE SCALE GENOMIC DNA]</scope>
    <source>
        <strain evidence="2 3">HSLHS9</strain>
    </source>
</reference>
<organism evidence="2 3">
    <name type="scientific">Parahaliea maris</name>
    <dbReference type="NCBI Taxonomy" id="2716870"/>
    <lineage>
        <taxon>Bacteria</taxon>
        <taxon>Pseudomonadati</taxon>
        <taxon>Pseudomonadota</taxon>
        <taxon>Gammaproteobacteria</taxon>
        <taxon>Cellvibrionales</taxon>
        <taxon>Halieaceae</taxon>
        <taxon>Parahaliea</taxon>
    </lineage>
</organism>